<comment type="caution">
    <text evidence="3">The sequence shown here is derived from an EMBL/GenBank/DDBJ whole genome shotgun (WGS) entry which is preliminary data.</text>
</comment>
<proteinExistence type="predicted"/>
<reference evidence="3" key="1">
    <citation type="submission" date="2023-06" db="EMBL/GenBank/DDBJ databases">
        <title>Genome-scale phylogeny and comparative genomics of the fungal order Sordariales.</title>
        <authorList>
            <consortium name="Lawrence Berkeley National Laboratory"/>
            <person name="Hensen N."/>
            <person name="Bonometti L."/>
            <person name="Westerberg I."/>
            <person name="Brannstrom I.O."/>
            <person name="Guillou S."/>
            <person name="Cros-Aarteil S."/>
            <person name="Calhoun S."/>
            <person name="Haridas S."/>
            <person name="Kuo A."/>
            <person name="Mondo S."/>
            <person name="Pangilinan J."/>
            <person name="Riley R."/>
            <person name="Labutti K."/>
            <person name="Andreopoulos B."/>
            <person name="Lipzen A."/>
            <person name="Chen C."/>
            <person name="Yanf M."/>
            <person name="Daum C."/>
            <person name="Ng V."/>
            <person name="Clum A."/>
            <person name="Steindorff A."/>
            <person name="Ohm R."/>
            <person name="Martin F."/>
            <person name="Silar P."/>
            <person name="Natvig D."/>
            <person name="Lalanne C."/>
            <person name="Gautier V."/>
            <person name="Ament-Velasquez S.L."/>
            <person name="Kruys A."/>
            <person name="Hutchinson M.I."/>
            <person name="Powell A.J."/>
            <person name="Barry K."/>
            <person name="Miller A.N."/>
            <person name="Grigoriev I.V."/>
            <person name="Debuchy R."/>
            <person name="Gladieux P."/>
            <person name="Thoren M.H."/>
            <person name="Johannesson H."/>
        </authorList>
    </citation>
    <scope>NUCLEOTIDE SEQUENCE</scope>
    <source>
        <strain evidence="3">CBS 606.72</strain>
    </source>
</reference>
<keyword evidence="2" id="KW-0812">Transmembrane</keyword>
<keyword evidence="4" id="KW-1185">Reference proteome</keyword>
<dbReference type="AlphaFoldDB" id="A0AA39XGV2"/>
<sequence length="588" mass="65308">MAPPAKRKFESDDDTPDFAGLRGTVRGDDGSRSIPTPETQTLYDDLRMIEDGLDMADRLQLQNGRDHAPYLQPPPHSPAPPSPRSPSCASTTHSLTRAFDDVAIEEEEPQNKRRKAMRRGPLDNVKRARAALMRKLGACAECKARRVGCNHFDRSLFEQAYQRRRQRELGASVNPPSRGVSAPVLQPSFNDPAVDGIGGWDTRDLPLLYPPGSGQPDAAQVEIENLLLGFPRSPTVPEAPVYLPASRPFPFINPLTPGLLSPRPMPPSADIIQLPIGRNVRDDEWECKHGDHSLGQIEVCGRRFYTPSDLRQHFEVAHVPYSAELDMFKCTMRRFGADGVSRVCGALCDDNQASCLQCEGKQWELWRYALISTAPSLTSGPSVRVGSQDGSAMSGYGLPQNQHPNFGFGQGQSNRLDFEEFQGQHMGGSQAWSFTSCNEKPTKAFSETCFPLYLSPQGCQFGPKSRSLQSQYTVKGPCFIIFSALSLIVMDNWLTASFDNPEVVLDTVRNHVFWMSLVCVFIGLAGTWLLRHIWHRLDEDIRSSSDPLCFTRDVFGIPQQRDIEDAGSSRGEDERLAAESSCPVGWLR</sequence>
<organism evidence="3 4">
    <name type="scientific">Immersiella caudata</name>
    <dbReference type="NCBI Taxonomy" id="314043"/>
    <lineage>
        <taxon>Eukaryota</taxon>
        <taxon>Fungi</taxon>
        <taxon>Dikarya</taxon>
        <taxon>Ascomycota</taxon>
        <taxon>Pezizomycotina</taxon>
        <taxon>Sordariomycetes</taxon>
        <taxon>Sordariomycetidae</taxon>
        <taxon>Sordariales</taxon>
        <taxon>Lasiosphaeriaceae</taxon>
        <taxon>Immersiella</taxon>
    </lineage>
</organism>
<feature type="region of interest" description="Disordered" evidence="1">
    <location>
        <begin position="167"/>
        <end position="187"/>
    </location>
</feature>
<feature type="compositionally biased region" description="Polar residues" evidence="1">
    <location>
        <begin position="33"/>
        <end position="42"/>
    </location>
</feature>
<accession>A0AA39XGV2</accession>
<dbReference type="Proteomes" id="UP001175000">
    <property type="component" value="Unassembled WGS sequence"/>
</dbReference>
<evidence type="ECO:0000256" key="1">
    <source>
        <dbReference type="SAM" id="MobiDB-lite"/>
    </source>
</evidence>
<evidence type="ECO:0000313" key="3">
    <source>
        <dbReference type="EMBL" id="KAK0633768.1"/>
    </source>
</evidence>
<gene>
    <name evidence="3" type="ORF">B0T14DRAFT_491884</name>
</gene>
<protein>
    <submittedName>
        <fullName evidence="3">Uncharacterized protein</fullName>
    </submittedName>
</protein>
<feature type="region of interest" description="Disordered" evidence="1">
    <location>
        <begin position="564"/>
        <end position="588"/>
    </location>
</feature>
<dbReference type="EMBL" id="JAULSU010000001">
    <property type="protein sequence ID" value="KAK0633768.1"/>
    <property type="molecule type" value="Genomic_DNA"/>
</dbReference>
<evidence type="ECO:0000313" key="4">
    <source>
        <dbReference type="Proteomes" id="UP001175000"/>
    </source>
</evidence>
<feature type="transmembrane region" description="Helical" evidence="2">
    <location>
        <begin position="513"/>
        <end position="534"/>
    </location>
</feature>
<evidence type="ECO:0000256" key="2">
    <source>
        <dbReference type="SAM" id="Phobius"/>
    </source>
</evidence>
<keyword evidence="2" id="KW-0472">Membrane</keyword>
<feature type="region of interest" description="Disordered" evidence="1">
    <location>
        <begin position="1"/>
        <end position="122"/>
    </location>
</feature>
<name>A0AA39XGV2_9PEZI</name>
<feature type="compositionally biased region" description="Pro residues" evidence="1">
    <location>
        <begin position="71"/>
        <end position="84"/>
    </location>
</feature>
<keyword evidence="2" id="KW-1133">Transmembrane helix</keyword>